<feature type="compositionally biased region" description="Basic and acidic residues" evidence="1">
    <location>
        <begin position="1325"/>
        <end position="1340"/>
    </location>
</feature>
<feature type="region of interest" description="Disordered" evidence="1">
    <location>
        <begin position="721"/>
        <end position="753"/>
    </location>
</feature>
<gene>
    <name evidence="2" type="ORF">CYMTET_13374</name>
</gene>
<feature type="region of interest" description="Disordered" evidence="1">
    <location>
        <begin position="970"/>
        <end position="1069"/>
    </location>
</feature>
<keyword evidence="3" id="KW-1185">Reference proteome</keyword>
<dbReference type="PANTHER" id="PTHR48176">
    <property type="entry name" value="DDRGK DOMAIN-CONTAINING PROTEIN 1"/>
    <property type="match status" value="1"/>
</dbReference>
<organism evidence="2 3">
    <name type="scientific">Cymbomonas tetramitiformis</name>
    <dbReference type="NCBI Taxonomy" id="36881"/>
    <lineage>
        <taxon>Eukaryota</taxon>
        <taxon>Viridiplantae</taxon>
        <taxon>Chlorophyta</taxon>
        <taxon>Pyramimonadophyceae</taxon>
        <taxon>Pyramimonadales</taxon>
        <taxon>Pyramimonadaceae</taxon>
        <taxon>Cymbomonas</taxon>
    </lineage>
</organism>
<feature type="compositionally biased region" description="Polar residues" evidence="1">
    <location>
        <begin position="617"/>
        <end position="630"/>
    </location>
</feature>
<feature type="region of interest" description="Disordered" evidence="1">
    <location>
        <begin position="376"/>
        <end position="426"/>
    </location>
</feature>
<feature type="compositionally biased region" description="Gly residues" evidence="1">
    <location>
        <begin position="531"/>
        <end position="541"/>
    </location>
</feature>
<feature type="region of interest" description="Disordered" evidence="1">
    <location>
        <begin position="1399"/>
        <end position="1441"/>
    </location>
</feature>
<feature type="region of interest" description="Disordered" evidence="1">
    <location>
        <begin position="1091"/>
        <end position="1189"/>
    </location>
</feature>
<feature type="region of interest" description="Disordered" evidence="1">
    <location>
        <begin position="1870"/>
        <end position="1941"/>
    </location>
</feature>
<protein>
    <submittedName>
        <fullName evidence="2">Uncharacterized protein</fullName>
    </submittedName>
</protein>
<dbReference type="GO" id="GO:0044389">
    <property type="term" value="F:ubiquitin-like protein ligase binding"/>
    <property type="evidence" value="ECO:0007669"/>
    <property type="project" value="TreeGrafter"/>
</dbReference>
<comment type="caution">
    <text evidence="2">The sequence shown here is derived from an EMBL/GenBank/DDBJ whole genome shotgun (WGS) entry which is preliminary data.</text>
</comment>
<feature type="compositionally biased region" description="Basic and acidic residues" evidence="1">
    <location>
        <begin position="1091"/>
        <end position="1153"/>
    </location>
</feature>
<feature type="compositionally biased region" description="Basic residues" evidence="1">
    <location>
        <begin position="1916"/>
        <end position="1926"/>
    </location>
</feature>
<feature type="region of interest" description="Disordered" evidence="1">
    <location>
        <begin position="1321"/>
        <end position="1344"/>
    </location>
</feature>
<feature type="region of interest" description="Disordered" evidence="1">
    <location>
        <begin position="1533"/>
        <end position="1598"/>
    </location>
</feature>
<dbReference type="Proteomes" id="UP001190700">
    <property type="component" value="Unassembled WGS sequence"/>
</dbReference>
<dbReference type="InterPro" id="IPR050899">
    <property type="entry name" value="DDRGK_domain-containing"/>
</dbReference>
<accession>A0AAE0GII5</accession>
<evidence type="ECO:0000256" key="1">
    <source>
        <dbReference type="SAM" id="MobiDB-lite"/>
    </source>
</evidence>
<feature type="compositionally biased region" description="Basic and acidic residues" evidence="1">
    <location>
        <begin position="14"/>
        <end position="23"/>
    </location>
</feature>
<evidence type="ECO:0000313" key="2">
    <source>
        <dbReference type="EMBL" id="KAK3278707.1"/>
    </source>
</evidence>
<proteinExistence type="predicted"/>
<evidence type="ECO:0000313" key="3">
    <source>
        <dbReference type="Proteomes" id="UP001190700"/>
    </source>
</evidence>
<dbReference type="PANTHER" id="PTHR48176:SF1">
    <property type="entry name" value="DDRGK DOMAIN-CONTAINING PROTEIN 1"/>
    <property type="match status" value="1"/>
</dbReference>
<feature type="compositionally biased region" description="Pro residues" evidence="1">
    <location>
        <begin position="391"/>
        <end position="400"/>
    </location>
</feature>
<feature type="region of interest" description="Disordered" evidence="1">
    <location>
        <begin position="1612"/>
        <end position="1638"/>
    </location>
</feature>
<dbReference type="EMBL" id="LGRX02005317">
    <property type="protein sequence ID" value="KAK3278707.1"/>
    <property type="molecule type" value="Genomic_DNA"/>
</dbReference>
<feature type="compositionally biased region" description="Polar residues" evidence="1">
    <location>
        <begin position="1"/>
        <end position="10"/>
    </location>
</feature>
<feature type="compositionally biased region" description="Polar residues" evidence="1">
    <location>
        <begin position="1625"/>
        <end position="1635"/>
    </location>
</feature>
<feature type="compositionally biased region" description="Gly residues" evidence="1">
    <location>
        <begin position="501"/>
        <end position="517"/>
    </location>
</feature>
<reference evidence="2 3" key="1">
    <citation type="journal article" date="2015" name="Genome Biol. Evol.">
        <title>Comparative Genomics of a Bacterivorous Green Alga Reveals Evolutionary Causalities and Consequences of Phago-Mixotrophic Mode of Nutrition.</title>
        <authorList>
            <person name="Burns J.A."/>
            <person name="Paasch A."/>
            <person name="Narechania A."/>
            <person name="Kim E."/>
        </authorList>
    </citation>
    <scope>NUCLEOTIDE SEQUENCE [LARGE SCALE GENOMIC DNA]</scope>
    <source>
        <strain evidence="2 3">PLY_AMNH</strain>
    </source>
</reference>
<feature type="compositionally biased region" description="Basic and acidic residues" evidence="1">
    <location>
        <begin position="1263"/>
        <end position="1278"/>
    </location>
</feature>
<sequence length="1941" mass="211843">MNQLDASTDAPTRGGDRDEAKADAADVFPWPKCRVRQRAPGGMERRCSLGRMDMGELPNLDLMKEPIGLPDFSYVDKRRADQASEFDLKLKESEMREKQREMQRRLPSRLKGSAKLDNNIPLTEEEALNQMLSGYTARVKETILRNQAPEPFEVGASRLGESAEDPYVVLNEMFMMHMKASCEAEGIIPEEEEQVEGVGGPRKRVKTKYMMDALETMFSTDGPAGRKGFDRLIQAGQGRLGQVAKGLSKSELDLLFGAPPVIQAAAMVAVAQLGVPEEDQGDAAFRCVEALLSLPTEVLEMILQMPESAQAQLVGKLMQAQLAESPQPVMIKGAPMGPEARWRARIMATMAFAAILRHYGMPVPLIAEHIINPPPPEESLVPSGGGLLPLSQPPQPPQEQPQPAYGPASGSAAGGSASSVGLAPAPAPDADIPVQAASLAAPVGGGVPAPYVSPRGAVSAFTPSARAPVSITPRSSLGGSHADPMPVDAPSPAFAAGLGSSMGKGGAAGWGTPGGGNAPQLLGLDSPGVGSVMGLGGGSFGGPPSAKGHSDVTPGAGFHGGAESSLGKGGGGWGSGSMSKRRLEADYGSGGSWGGSVNVAKSVSGGWGKANKPRATPHQQQQADTPSATPAQHGISRVTTPRLGAKPPVGSSHSPTMPGTPLNLTRPSSSTDLAGSYSSPRLSGILSGGAVAEDIFEQMKRQLAVRTAVRVTVMKNNLASRAHTPATPDPLANLTDLPKTPPRQPTVAAAAPEVPPARPIEAVGITAGSWAPVKHIPMSPMAMHQTCGATWRAFERGKCGQAPPGALLREGSDLLMYTDEAIEQRQSVKNNRAVGVAIGKWWYGMGKKSKEEDKMERAEYLRLYSYLVKALTPEDTTSAEQLLEDGEKEWNEEFGRSTESISYQKFFDTIFQLADLWTPDVMPEVYVEFLQKTWLRVDKQRDEERRLAKEAERLRQAQLKADAKAAAAAAKAAAKQAKEDEKRRKELEKQRLKEEAEREKQRLREEAEAEKRRLKEEADRLKREKEEAERLRKEEAAAERERLRAAEEARKERERLAKLAKEEEERERRRLAKLEEERLRAEEAERERLARLALDARDKEAAEKERLAKLERERQERERKERERLERERREAEERARLTEEERLRLEEEERARLAAQRSKATPRPLNSPKLEEPPPPPLSEPEPPRQRIVKEFRQARVIEKAEPKPDTEDWRKLLKKEEAPSLGAPVDVKARAAWNAGARKASMVANTEYVPDPYVDPTKANKRSDISELIKTEDKPHSGGRGSILWSAARSAAESNVSSGSSNGYSNVTSKVAQMLQESAPPEIHPDDSEVHVKKDKTAHTASWGAAERLKEYTVTEHEGQWVLDDAYPEPEPEPEPVVPKIRMPVPRASIIHSLLPDDFPMDKAKKPLPEPRESRDSQPSVAERPEMRPEMMTPPLSEDSMTTFNLPVMSTFHARTLGRCTSKKDRRTGLPDAPDNVLKNAPPLRSVSALDVLCISNAEQGKSCFLPAGHQDRMPTHRSSENAILNESLLGSQSARHDRSITPRALAPSPTHRTNLLTPMDGGGNSPPPSPTARKPAAGNPRSHNRKRSAVTNENSEEAMALVVVRRSPANGDCYVPPRNPAYRTSNMPTASQRVERTQVGLVWERPLVADGGDAEGNPSKEIAVHMRTTRASPKREIVGRDSTMQQQIVSDIENNYQGMYLRAGAEVMADPSFISRVSGRISQSMSATHIATSTIATSTITTSTSASCSLTTFSGSEPNSSESRLLKVGAEDQANPTGLVHYQEVLELSNGAEIWDTPAGASSKMQSLNMQKMKRPPSDGDIDAPSWQMWRRLQRAQHHNLAPQLNESIKFPMLTKDIREIKQWTNRSSTTPMPKLMLSTAPHPHGGRGDLDLLNNDSVRRPKSTNTTMPLVKSRRTKNRSVRNRSQSVEPSAVIGSA</sequence>
<feature type="compositionally biased region" description="Low complexity" evidence="1">
    <location>
        <begin position="401"/>
        <end position="426"/>
    </location>
</feature>
<feature type="compositionally biased region" description="Basic and acidic residues" evidence="1">
    <location>
        <begin position="976"/>
        <end position="1069"/>
    </location>
</feature>
<feature type="region of interest" description="Disordered" evidence="1">
    <location>
        <begin position="604"/>
        <end position="679"/>
    </location>
</feature>
<feature type="region of interest" description="Disordered" evidence="1">
    <location>
        <begin position="1251"/>
        <end position="1284"/>
    </location>
</feature>
<feature type="region of interest" description="Disordered" evidence="1">
    <location>
        <begin position="501"/>
        <end position="577"/>
    </location>
</feature>
<dbReference type="CDD" id="cd22249">
    <property type="entry name" value="UDM1_RNF168_RNF169-like"/>
    <property type="match status" value="1"/>
</dbReference>
<feature type="compositionally biased region" description="Polar residues" evidence="1">
    <location>
        <begin position="651"/>
        <end position="679"/>
    </location>
</feature>
<feature type="region of interest" description="Disordered" evidence="1">
    <location>
        <begin position="1"/>
        <end position="23"/>
    </location>
</feature>
<name>A0AAE0GII5_9CHLO</name>
<feature type="compositionally biased region" description="Basic and acidic residues" evidence="1">
    <location>
        <begin position="1402"/>
        <end position="1418"/>
    </location>
</feature>